<protein>
    <submittedName>
        <fullName evidence="1">Uncharacterized protein</fullName>
    </submittedName>
</protein>
<proteinExistence type="predicted"/>
<evidence type="ECO:0000313" key="2">
    <source>
        <dbReference type="Proteomes" id="UP001386955"/>
    </source>
</evidence>
<gene>
    <name evidence="1" type="ORF">VNO78_02761</name>
</gene>
<dbReference type="EMBL" id="JAYMYS010000001">
    <property type="protein sequence ID" value="KAK7411328.1"/>
    <property type="molecule type" value="Genomic_DNA"/>
</dbReference>
<name>A0AAN9T322_PSOTE</name>
<sequence>MKQFPQLCSPKWWEAFRKIDAFPVAALAKAKENCKMKRGSPSLKEKTLLRVSEMKRKNTFDDNSHKQCR</sequence>
<comment type="caution">
    <text evidence="1">The sequence shown here is derived from an EMBL/GenBank/DDBJ whole genome shotgun (WGS) entry which is preliminary data.</text>
</comment>
<accession>A0AAN9T322</accession>
<keyword evidence="2" id="KW-1185">Reference proteome</keyword>
<reference evidence="1 2" key="1">
    <citation type="submission" date="2024-01" db="EMBL/GenBank/DDBJ databases">
        <title>The genomes of 5 underutilized Papilionoideae crops provide insights into root nodulation and disease resistanc.</title>
        <authorList>
            <person name="Jiang F."/>
        </authorList>
    </citation>
    <scope>NUCLEOTIDE SEQUENCE [LARGE SCALE GENOMIC DNA]</scope>
    <source>
        <strain evidence="1">DUOXIRENSHENG_FW03</strain>
        <tissue evidence="1">Leaves</tissue>
    </source>
</reference>
<organism evidence="1 2">
    <name type="scientific">Psophocarpus tetragonolobus</name>
    <name type="common">Winged bean</name>
    <name type="synonym">Dolichos tetragonolobus</name>
    <dbReference type="NCBI Taxonomy" id="3891"/>
    <lineage>
        <taxon>Eukaryota</taxon>
        <taxon>Viridiplantae</taxon>
        <taxon>Streptophyta</taxon>
        <taxon>Embryophyta</taxon>
        <taxon>Tracheophyta</taxon>
        <taxon>Spermatophyta</taxon>
        <taxon>Magnoliopsida</taxon>
        <taxon>eudicotyledons</taxon>
        <taxon>Gunneridae</taxon>
        <taxon>Pentapetalae</taxon>
        <taxon>rosids</taxon>
        <taxon>fabids</taxon>
        <taxon>Fabales</taxon>
        <taxon>Fabaceae</taxon>
        <taxon>Papilionoideae</taxon>
        <taxon>50 kb inversion clade</taxon>
        <taxon>NPAAA clade</taxon>
        <taxon>indigoferoid/millettioid clade</taxon>
        <taxon>Phaseoleae</taxon>
        <taxon>Psophocarpus</taxon>
    </lineage>
</organism>
<dbReference type="Proteomes" id="UP001386955">
    <property type="component" value="Unassembled WGS sequence"/>
</dbReference>
<evidence type="ECO:0000313" key="1">
    <source>
        <dbReference type="EMBL" id="KAK7411328.1"/>
    </source>
</evidence>
<dbReference type="AlphaFoldDB" id="A0AAN9T322"/>